<dbReference type="GeneID" id="19018003"/>
<accession>K8E9V0</accession>
<dbReference type="PANTHER" id="PTHR13489">
    <property type="entry name" value="MINI-CHROMOSOME MAINTENANCE COMPLEX-BINDING PROTEIN"/>
    <property type="match status" value="1"/>
</dbReference>
<reference evidence="4 5" key="1">
    <citation type="submission" date="2011-10" db="EMBL/GenBank/DDBJ databases">
        <authorList>
            <person name="Genoscope - CEA"/>
        </authorList>
    </citation>
    <scope>NUCLEOTIDE SEQUENCE [LARGE SCALE GENOMIC DNA]</scope>
    <source>
        <strain evidence="4 5">RCC 1105</strain>
    </source>
</reference>
<evidence type="ECO:0000256" key="1">
    <source>
        <dbReference type="ARBA" id="ARBA00004123"/>
    </source>
</evidence>
<dbReference type="GO" id="GO:0005634">
    <property type="term" value="C:nucleus"/>
    <property type="evidence" value="ECO:0007669"/>
    <property type="project" value="UniProtKB-SubCell"/>
</dbReference>
<feature type="compositionally biased region" description="Polar residues" evidence="3">
    <location>
        <begin position="338"/>
        <end position="354"/>
    </location>
</feature>
<evidence type="ECO:0008006" key="6">
    <source>
        <dbReference type="Google" id="ProtNLM"/>
    </source>
</evidence>
<dbReference type="InterPro" id="IPR019140">
    <property type="entry name" value="MCM_complex-bd"/>
</dbReference>
<dbReference type="eggNOG" id="KOG2545">
    <property type="taxonomic scope" value="Eukaryota"/>
</dbReference>
<keyword evidence="5" id="KW-1185">Reference proteome</keyword>
<dbReference type="Pfam" id="PF09739">
    <property type="entry name" value="MCM_bind"/>
    <property type="match status" value="1"/>
</dbReference>
<gene>
    <name evidence="4" type="ORF">Bathy01g02680</name>
</gene>
<keyword evidence="2" id="KW-0539">Nucleus</keyword>
<dbReference type="STRING" id="41875.K8E9V0"/>
<comment type="subcellular location">
    <subcellularLocation>
        <location evidence="1">Nucleus</location>
    </subcellularLocation>
</comment>
<proteinExistence type="predicted"/>
<dbReference type="GO" id="GO:0006261">
    <property type="term" value="P:DNA-templated DNA replication"/>
    <property type="evidence" value="ECO:0007669"/>
    <property type="project" value="TreeGrafter"/>
</dbReference>
<organism evidence="4 5">
    <name type="scientific">Bathycoccus prasinos</name>
    <dbReference type="NCBI Taxonomy" id="41875"/>
    <lineage>
        <taxon>Eukaryota</taxon>
        <taxon>Viridiplantae</taxon>
        <taxon>Chlorophyta</taxon>
        <taxon>Mamiellophyceae</taxon>
        <taxon>Mamiellales</taxon>
        <taxon>Bathycoccaceae</taxon>
        <taxon>Bathycoccus</taxon>
    </lineage>
</organism>
<evidence type="ECO:0000256" key="2">
    <source>
        <dbReference type="ARBA" id="ARBA00023242"/>
    </source>
</evidence>
<protein>
    <recommendedName>
        <fullName evidence="6">Mini-chromosome maintenance complex-binding protein</fullName>
    </recommendedName>
</protein>
<name>K8E9V0_9CHLO</name>
<dbReference type="GO" id="GO:0003682">
    <property type="term" value="F:chromatin binding"/>
    <property type="evidence" value="ECO:0007669"/>
    <property type="project" value="TreeGrafter"/>
</dbReference>
<dbReference type="PANTHER" id="PTHR13489:SF0">
    <property type="entry name" value="MINI-CHROMOSOME MAINTENANCE COMPLEX-BINDING PROTEIN"/>
    <property type="match status" value="1"/>
</dbReference>
<dbReference type="RefSeq" id="XP_007515693.1">
    <property type="nucleotide sequence ID" value="XM_007515631.1"/>
</dbReference>
<sequence length="776" mass="86460">MTKTMATAANNNNNTNIEDTIDSREFIANPRKVIAEKLFTAYGFKSVSAATSSALEPIDGDWNLSKVLKKSISESEEEEKDATKTTKWLSIPEINHADGKGVGIESVPEGKLCRFRCVVQDMRDPEYYVGCFKSKRASSGWQTTKFAEHGGDETSRMEEEDDEERLFTFENPQQQSSNVRMWERKVFYCVPIPGEAKWVQERDCLEREDTHSNGDGVVDFTSIGGNTGASVGGGSAKKRTREENNEEEKIKDDKEAKMKEEKNEPAKSEDTMEAMPINGSQKTEDFTAMNNKNRNKSFARETLDEARNLPLPNDQRGPCIVCVYDSPEDDEGDKENNSETMNSATITNPPSRRSSTQLKLNDIVEFYGVLSLNPEHAAEAFGNIGLNDSIEEDGDGATTTQPSDDDFYGHAERAALFPASSIAPRFHAFGFTKLKLEDLVLKTPAERYLLDEEENVKEASASVSVVRPFDAATTNAMCEKMIDIFTEALGGDKVAASYALFLACARIRLRTDEFPVGSLCVNFSIDCALSKEDGESKRKRNDNLVNALASALQSLCPATACLSVDVPSLNARTWVPKKDYDRNRLRAGPLQLADGTVCVLDETKLQTGILAETGVKNARAVKDIIQMQKAEYDFDYHQMSLPTDISFVAVSEGKSILFSEDTEGLVVPLRPTKNESNTTLLYALDKQTLDDMRTLVAFVRNAPHMDISESCGKTIEASMVQKRQDDPKEATQAKMHSWLTMSRLQSLLKGRNEITVDSWEEIMELERTVKNRRRVL</sequence>
<evidence type="ECO:0000313" key="5">
    <source>
        <dbReference type="Proteomes" id="UP000198341"/>
    </source>
</evidence>
<dbReference type="Proteomes" id="UP000198341">
    <property type="component" value="Chromosome 1"/>
</dbReference>
<dbReference type="AlphaFoldDB" id="K8E9V0"/>
<dbReference type="OrthoDB" id="329666at2759"/>
<feature type="compositionally biased region" description="Gly residues" evidence="3">
    <location>
        <begin position="225"/>
        <end position="235"/>
    </location>
</feature>
<feature type="region of interest" description="Disordered" evidence="3">
    <location>
        <begin position="209"/>
        <end position="290"/>
    </location>
</feature>
<dbReference type="KEGG" id="bpg:Bathy01g02680"/>
<evidence type="ECO:0000256" key="3">
    <source>
        <dbReference type="SAM" id="MobiDB-lite"/>
    </source>
</evidence>
<feature type="compositionally biased region" description="Basic and acidic residues" evidence="3">
    <location>
        <begin position="240"/>
        <end position="270"/>
    </location>
</feature>
<dbReference type="EMBL" id="FO082278">
    <property type="protein sequence ID" value="CCO14572.1"/>
    <property type="molecule type" value="Genomic_DNA"/>
</dbReference>
<evidence type="ECO:0000313" key="4">
    <source>
        <dbReference type="EMBL" id="CCO14572.1"/>
    </source>
</evidence>
<feature type="region of interest" description="Disordered" evidence="3">
    <location>
        <begin position="324"/>
        <end position="354"/>
    </location>
</feature>